<feature type="signal peptide" evidence="1">
    <location>
        <begin position="1"/>
        <end position="22"/>
    </location>
</feature>
<organism evidence="2 3">
    <name type="scientific">Zootermopsis nevadensis</name>
    <name type="common">Dampwood termite</name>
    <dbReference type="NCBI Taxonomy" id="136037"/>
    <lineage>
        <taxon>Eukaryota</taxon>
        <taxon>Metazoa</taxon>
        <taxon>Ecdysozoa</taxon>
        <taxon>Arthropoda</taxon>
        <taxon>Hexapoda</taxon>
        <taxon>Insecta</taxon>
        <taxon>Pterygota</taxon>
        <taxon>Neoptera</taxon>
        <taxon>Polyneoptera</taxon>
        <taxon>Dictyoptera</taxon>
        <taxon>Blattodea</taxon>
        <taxon>Blattoidea</taxon>
        <taxon>Termitoidae</taxon>
        <taxon>Termopsidae</taxon>
        <taxon>Zootermopsis</taxon>
    </lineage>
</organism>
<sequence length="259" mass="29609">MLPGKFWIIGAWIACLPWLQESKSSTHELGYSVDRYDESPGVYYEHLGEATFYNTEWKTVVYVNLKQTDSETDLLGQYINYVNKLCHATEIQNSTDCHHFYTIAKDRFRQVRGSEKVLKELIGSNNKPTRVHRGALNFIGDISKILFGTLDADDADYYNEQIKHFEESTEDMTSLMKQQLSIIKASLGTFNDTISDMEYNNKIVKEGLTSLKSYMEKVISETESHLNILNVKVTTEGHIAGVNNALDAMQRNLDLMIEI</sequence>
<dbReference type="Pfam" id="PF12259">
    <property type="entry name" value="Baculo_F"/>
    <property type="match status" value="1"/>
</dbReference>
<dbReference type="EMBL" id="KK852778">
    <property type="protein sequence ID" value="KDR16722.1"/>
    <property type="molecule type" value="Genomic_DNA"/>
</dbReference>
<dbReference type="AlphaFoldDB" id="A0A067R3S9"/>
<evidence type="ECO:0000256" key="1">
    <source>
        <dbReference type="SAM" id="SignalP"/>
    </source>
</evidence>
<dbReference type="STRING" id="136037.A0A067R3S9"/>
<proteinExistence type="predicted"/>
<keyword evidence="3" id="KW-1185">Reference proteome</keyword>
<protein>
    <submittedName>
        <fullName evidence="2">Uncharacterized protein</fullName>
    </submittedName>
</protein>
<name>A0A067R3S9_ZOONE</name>
<dbReference type="InterPro" id="IPR022048">
    <property type="entry name" value="Envelope_fusion-like"/>
</dbReference>
<dbReference type="OMA" id="CHATEIQ"/>
<dbReference type="Proteomes" id="UP000027135">
    <property type="component" value="Unassembled WGS sequence"/>
</dbReference>
<feature type="chain" id="PRO_5001644667" evidence="1">
    <location>
        <begin position="23"/>
        <end position="259"/>
    </location>
</feature>
<gene>
    <name evidence="2" type="ORF">L798_09562</name>
</gene>
<dbReference type="InParanoid" id="A0A067R3S9"/>
<evidence type="ECO:0000313" key="2">
    <source>
        <dbReference type="EMBL" id="KDR16722.1"/>
    </source>
</evidence>
<accession>A0A067R3S9</accession>
<keyword evidence="1" id="KW-0732">Signal</keyword>
<evidence type="ECO:0000313" key="3">
    <source>
        <dbReference type="Proteomes" id="UP000027135"/>
    </source>
</evidence>
<reference evidence="2 3" key="1">
    <citation type="journal article" date="2014" name="Nat. Commun.">
        <title>Molecular traces of alternative social organization in a termite genome.</title>
        <authorList>
            <person name="Terrapon N."/>
            <person name="Li C."/>
            <person name="Robertson H.M."/>
            <person name="Ji L."/>
            <person name="Meng X."/>
            <person name="Booth W."/>
            <person name="Chen Z."/>
            <person name="Childers C.P."/>
            <person name="Glastad K.M."/>
            <person name="Gokhale K."/>
            <person name="Gowin J."/>
            <person name="Gronenberg W."/>
            <person name="Hermansen R.A."/>
            <person name="Hu H."/>
            <person name="Hunt B.G."/>
            <person name="Huylmans A.K."/>
            <person name="Khalil S.M."/>
            <person name="Mitchell R.D."/>
            <person name="Munoz-Torres M.C."/>
            <person name="Mustard J.A."/>
            <person name="Pan H."/>
            <person name="Reese J.T."/>
            <person name="Scharf M.E."/>
            <person name="Sun F."/>
            <person name="Vogel H."/>
            <person name="Xiao J."/>
            <person name="Yang W."/>
            <person name="Yang Z."/>
            <person name="Yang Z."/>
            <person name="Zhou J."/>
            <person name="Zhu J."/>
            <person name="Brent C.S."/>
            <person name="Elsik C.G."/>
            <person name="Goodisman M.A."/>
            <person name="Liberles D.A."/>
            <person name="Roe R.M."/>
            <person name="Vargo E.L."/>
            <person name="Vilcinskas A."/>
            <person name="Wang J."/>
            <person name="Bornberg-Bauer E."/>
            <person name="Korb J."/>
            <person name="Zhang G."/>
            <person name="Liebig J."/>
        </authorList>
    </citation>
    <scope>NUCLEOTIDE SEQUENCE [LARGE SCALE GENOMIC DNA]</scope>
    <source>
        <tissue evidence="2">Whole organism</tissue>
    </source>
</reference>